<comment type="caution">
    <text evidence="1">The sequence shown here is derived from an EMBL/GenBank/DDBJ whole genome shotgun (WGS) entry which is preliminary data.</text>
</comment>
<dbReference type="OrthoDB" id="7307102at2"/>
<reference evidence="1 2" key="1">
    <citation type="submission" date="2018-08" db="EMBL/GenBank/DDBJ databases">
        <title>Flavobacterium tibetense sp. nov., isolated from a wetland YonghuCo on Tibetan Plateau.</title>
        <authorList>
            <person name="Phurbu D."/>
            <person name="Lu H."/>
            <person name="Xing P."/>
        </authorList>
    </citation>
    <scope>NUCLEOTIDE SEQUENCE [LARGE SCALE GENOMIC DNA]</scope>
    <source>
        <strain evidence="1 2">DJC</strain>
    </source>
</reference>
<dbReference type="Proteomes" id="UP000284547">
    <property type="component" value="Unassembled WGS sequence"/>
</dbReference>
<dbReference type="RefSeq" id="WP_118150687.1">
    <property type="nucleotide sequence ID" value="NZ_QWEY01000003.1"/>
</dbReference>
<dbReference type="InterPro" id="IPR006450">
    <property type="entry name" value="Phage_HK97_gp6-like"/>
</dbReference>
<dbReference type="AlphaFoldDB" id="A0A411Z3Q1"/>
<dbReference type="NCBIfam" id="TIGR01560">
    <property type="entry name" value="put_DNA_pack"/>
    <property type="match status" value="1"/>
</dbReference>
<proteinExistence type="predicted"/>
<dbReference type="EMBL" id="QWEY01000003">
    <property type="protein sequence ID" value="RGP37697.1"/>
    <property type="molecule type" value="Genomic_DNA"/>
</dbReference>
<protein>
    <submittedName>
        <fullName evidence="1">Phage gp6-like head-tail connector protein</fullName>
    </submittedName>
</protein>
<dbReference type="InterPro" id="IPR011738">
    <property type="entry name" value="Phage_CHP"/>
</dbReference>
<dbReference type="Pfam" id="PF05135">
    <property type="entry name" value="Phage_connect_1"/>
    <property type="match status" value="1"/>
</dbReference>
<evidence type="ECO:0000313" key="2">
    <source>
        <dbReference type="Proteomes" id="UP000284547"/>
    </source>
</evidence>
<dbReference type="Gene3D" id="1.10.3230.30">
    <property type="entry name" value="Phage gp6-like head-tail connector protein"/>
    <property type="match status" value="1"/>
</dbReference>
<name>A0A411Z3Q1_9RHOB</name>
<dbReference type="NCBIfam" id="TIGR02215">
    <property type="entry name" value="phage_chp_gp8"/>
    <property type="match status" value="1"/>
</dbReference>
<gene>
    <name evidence="1" type="ORF">D1012_07205</name>
</gene>
<organism evidence="1 2">
    <name type="scientific">Pseudotabrizicola alkalilacus</name>
    <dbReference type="NCBI Taxonomy" id="2305252"/>
    <lineage>
        <taxon>Bacteria</taxon>
        <taxon>Pseudomonadati</taxon>
        <taxon>Pseudomonadota</taxon>
        <taxon>Alphaproteobacteria</taxon>
        <taxon>Rhodobacterales</taxon>
        <taxon>Paracoccaceae</taxon>
        <taxon>Pseudotabrizicola</taxon>
    </lineage>
</organism>
<accession>A0A411Z3Q1</accession>
<evidence type="ECO:0000313" key="1">
    <source>
        <dbReference type="EMBL" id="RGP37697.1"/>
    </source>
</evidence>
<dbReference type="CDD" id="cd08054">
    <property type="entry name" value="gp6"/>
    <property type="match status" value="1"/>
</dbReference>
<sequence length="89" mass="9844">MAVSNIWDHLNLPDQDEALLEDLAAAAWAYVGNVTGAPVPDPAPPALEQAVRMLIGHWYENREGTSADGVRPVPFGFDELVQSYRRWVV</sequence>
<dbReference type="InterPro" id="IPR021146">
    <property type="entry name" value="Phage_gp6-like_head-tail"/>
</dbReference>
<keyword evidence="2" id="KW-1185">Reference proteome</keyword>